<feature type="domain" description="NB-ARC" evidence="2">
    <location>
        <begin position="305"/>
        <end position="462"/>
    </location>
</feature>
<feature type="domain" description="Heterokaryon incompatibility" evidence="3">
    <location>
        <begin position="25"/>
        <end position="114"/>
    </location>
</feature>
<reference evidence="4" key="1">
    <citation type="journal article" date="2021" name="Nat. Commun.">
        <title>Genetic determinants of endophytism in the Arabidopsis root mycobiome.</title>
        <authorList>
            <person name="Mesny F."/>
            <person name="Miyauchi S."/>
            <person name="Thiergart T."/>
            <person name="Pickel B."/>
            <person name="Atanasova L."/>
            <person name="Karlsson M."/>
            <person name="Huettel B."/>
            <person name="Barry K.W."/>
            <person name="Haridas S."/>
            <person name="Chen C."/>
            <person name="Bauer D."/>
            <person name="Andreopoulos W."/>
            <person name="Pangilinan J."/>
            <person name="LaButti K."/>
            <person name="Riley R."/>
            <person name="Lipzen A."/>
            <person name="Clum A."/>
            <person name="Drula E."/>
            <person name="Henrissat B."/>
            <person name="Kohler A."/>
            <person name="Grigoriev I.V."/>
            <person name="Martin F.M."/>
            <person name="Hacquard S."/>
        </authorList>
    </citation>
    <scope>NUCLEOTIDE SEQUENCE</scope>
    <source>
        <strain evidence="4">MPI-SDFR-AT-0073</strain>
    </source>
</reference>
<dbReference type="PANTHER" id="PTHR46082">
    <property type="entry name" value="ATP/GTP-BINDING PROTEIN-RELATED"/>
    <property type="match status" value="1"/>
</dbReference>
<evidence type="ECO:0000313" key="4">
    <source>
        <dbReference type="EMBL" id="KAH6654813.1"/>
    </source>
</evidence>
<evidence type="ECO:0000259" key="2">
    <source>
        <dbReference type="Pfam" id="PF00931"/>
    </source>
</evidence>
<dbReference type="Proteomes" id="UP000758603">
    <property type="component" value="Unassembled WGS sequence"/>
</dbReference>
<comment type="caution">
    <text evidence="4">The sequence shown here is derived from an EMBL/GenBank/DDBJ whole genome shotgun (WGS) entry which is preliminary data.</text>
</comment>
<dbReference type="PRINTS" id="PR00381">
    <property type="entry name" value="KINESINLIGHT"/>
</dbReference>
<dbReference type="OrthoDB" id="626167at2759"/>
<organism evidence="4 5">
    <name type="scientific">Truncatella angustata</name>
    <dbReference type="NCBI Taxonomy" id="152316"/>
    <lineage>
        <taxon>Eukaryota</taxon>
        <taxon>Fungi</taxon>
        <taxon>Dikarya</taxon>
        <taxon>Ascomycota</taxon>
        <taxon>Pezizomycotina</taxon>
        <taxon>Sordariomycetes</taxon>
        <taxon>Xylariomycetidae</taxon>
        <taxon>Amphisphaeriales</taxon>
        <taxon>Sporocadaceae</taxon>
        <taxon>Truncatella</taxon>
    </lineage>
</organism>
<evidence type="ECO:0000313" key="5">
    <source>
        <dbReference type="Proteomes" id="UP000758603"/>
    </source>
</evidence>
<dbReference type="Gene3D" id="3.40.50.300">
    <property type="entry name" value="P-loop containing nucleotide triphosphate hydrolases"/>
    <property type="match status" value="1"/>
</dbReference>
<dbReference type="InterPro" id="IPR002182">
    <property type="entry name" value="NB-ARC"/>
</dbReference>
<evidence type="ECO:0000256" key="1">
    <source>
        <dbReference type="SAM" id="MobiDB-lite"/>
    </source>
</evidence>
<dbReference type="GO" id="GO:0043531">
    <property type="term" value="F:ADP binding"/>
    <property type="evidence" value="ECO:0007669"/>
    <property type="project" value="InterPro"/>
</dbReference>
<dbReference type="AlphaFoldDB" id="A0A9P8ZY64"/>
<dbReference type="InterPro" id="IPR019734">
    <property type="entry name" value="TPR_rpt"/>
</dbReference>
<dbReference type="InterPro" id="IPR027417">
    <property type="entry name" value="P-loop_NTPase"/>
</dbReference>
<keyword evidence="5" id="KW-1185">Reference proteome</keyword>
<accession>A0A9P8ZY64</accession>
<dbReference type="Pfam" id="PF00931">
    <property type="entry name" value="NB-ARC"/>
    <property type="match status" value="1"/>
</dbReference>
<dbReference type="Pfam" id="PF13424">
    <property type="entry name" value="TPR_12"/>
    <property type="match status" value="3"/>
</dbReference>
<dbReference type="InterPro" id="IPR011990">
    <property type="entry name" value="TPR-like_helical_dom_sf"/>
</dbReference>
<dbReference type="EMBL" id="JAGPXC010000004">
    <property type="protein sequence ID" value="KAH6654813.1"/>
    <property type="molecule type" value="Genomic_DNA"/>
</dbReference>
<feature type="region of interest" description="Disordered" evidence="1">
    <location>
        <begin position="977"/>
        <end position="1003"/>
    </location>
</feature>
<dbReference type="SUPFAM" id="SSF48452">
    <property type="entry name" value="TPR-like"/>
    <property type="match status" value="1"/>
</dbReference>
<evidence type="ECO:0000259" key="3">
    <source>
        <dbReference type="Pfam" id="PF06985"/>
    </source>
</evidence>
<dbReference type="SUPFAM" id="SSF52540">
    <property type="entry name" value="P-loop containing nucleoside triphosphate hydrolases"/>
    <property type="match status" value="1"/>
</dbReference>
<protein>
    <recommendedName>
        <fullName evidence="6">Kinesin light chain</fullName>
    </recommendedName>
</protein>
<dbReference type="Gene3D" id="1.25.40.10">
    <property type="entry name" value="Tetratricopeptide repeat domain"/>
    <property type="match status" value="2"/>
</dbReference>
<proteinExistence type="predicted"/>
<gene>
    <name evidence="4" type="ORF">BKA67DRAFT_659083</name>
</gene>
<dbReference type="Pfam" id="PF13374">
    <property type="entry name" value="TPR_10"/>
    <property type="match status" value="1"/>
</dbReference>
<feature type="compositionally biased region" description="Acidic residues" evidence="1">
    <location>
        <begin position="992"/>
        <end position="1003"/>
    </location>
</feature>
<dbReference type="SMART" id="SM00028">
    <property type="entry name" value="TPR"/>
    <property type="match status" value="7"/>
</dbReference>
<dbReference type="GeneID" id="70136285"/>
<sequence>MRLLKAEADGRVVLIECFPPNIPKYAILSHTWGPPDQEVTFQDISDGTAASKKEYRKIKFCQKQTAADDLQYFWIDTCCIDKTSSAELTEAINSMFQWYREAQHCYVYLSDVSAVTDDGRQPDPALRLWDTQFRQSNWFKRGWTLQELLAPGSVKFFSVQGDILGNRMSLKNVIHTVTNIEVSALDGRPLYDFPVHKRLQWSSSRTTMKEEDAAYCLLGIFGVYLPLIYGEGKTSAMNRMLKVVEEKFGPSNDLSPTQSSNLSFVAPMSIEEAHILVPFGRNDEFVGRESVLRELVVKILPSGNNKNCQRTVLEGLGGVGKTQIALEAAYRVFEQSPNCSIFWVPALSLVMFENAYRDIGEALGTPGMDDDNADIKELVKTTLERSKGDWLLIIDNIDDIGLLTRDKGLKSCLPFNRKGSILFTTRNHEVAVRLNISKKHTFVVEKMSEAEAVQLLQNELKERQYRDTQATKDLVQHLVFLPLAVKQASAYMARTRITTAVYHKLCRGSDNAQIKLLNTGFEELQRYSDNTNPITLTWLISFQHLAESYLLAIEYLKFVCLLAEKDIPMSLLPIGKDEEALPEAIGILEGYAFVSIHEQGDSFDMHRLVRLVTRNWIKNDWEAYYAKVVHQLAKVYPVPKHDNRQLWTRYMPHAQVAIELHRECIDKKAAADLLFVVADSYNELGRYKEAEQMHRQTLELTKSVLGGEHPSTLNSMNNLALVFNSLGRYKEAEQMHRQTLELTKSVLGLEHPSTLDSMNNLASVLGSLGRYEEAEQMHRQTLELTKSVLGGEHPSTLDSMNNLASVLDSLGRYEEAEQMHRQTLELTKSVLGGEHPSTLDSMNNLASVLDSLGRYEEAEQMHRQTLELTKSVLGGEHPSTLDSMNNLASVLDSLGRYEEAEQMHRQTLELNKSVLGGEHPSTLSSMNNLASVLGSLGRYEEAEQMHRQTLELKKSVLGPGHPSTIRSRNNLQNLLDSIHVGGDDDQSTSPSESEDEGEGGTTL</sequence>
<dbReference type="Pfam" id="PF06985">
    <property type="entry name" value="HET"/>
    <property type="match status" value="1"/>
</dbReference>
<evidence type="ECO:0008006" key="6">
    <source>
        <dbReference type="Google" id="ProtNLM"/>
    </source>
</evidence>
<name>A0A9P8ZY64_9PEZI</name>
<dbReference type="PANTHER" id="PTHR46082:SF6">
    <property type="entry name" value="AAA+ ATPASE DOMAIN-CONTAINING PROTEIN-RELATED"/>
    <property type="match status" value="1"/>
</dbReference>
<dbReference type="InterPro" id="IPR010730">
    <property type="entry name" value="HET"/>
</dbReference>
<dbReference type="InterPro" id="IPR053137">
    <property type="entry name" value="NLR-like"/>
</dbReference>
<dbReference type="RefSeq" id="XP_045959083.1">
    <property type="nucleotide sequence ID" value="XM_046107394.1"/>
</dbReference>